<organism evidence="1 2">
    <name type="scientific">Entomortierella chlamydospora</name>
    <dbReference type="NCBI Taxonomy" id="101097"/>
    <lineage>
        <taxon>Eukaryota</taxon>
        <taxon>Fungi</taxon>
        <taxon>Fungi incertae sedis</taxon>
        <taxon>Mucoromycota</taxon>
        <taxon>Mortierellomycotina</taxon>
        <taxon>Mortierellomycetes</taxon>
        <taxon>Mortierellales</taxon>
        <taxon>Mortierellaceae</taxon>
        <taxon>Entomortierella</taxon>
    </lineage>
</organism>
<reference evidence="1" key="1">
    <citation type="journal article" date="2020" name="Fungal Divers.">
        <title>Resolving the Mortierellaceae phylogeny through synthesis of multi-gene phylogenetics and phylogenomics.</title>
        <authorList>
            <person name="Vandepol N."/>
            <person name="Liber J."/>
            <person name="Desiro A."/>
            <person name="Na H."/>
            <person name="Kennedy M."/>
            <person name="Barry K."/>
            <person name="Grigoriev I.V."/>
            <person name="Miller A.N."/>
            <person name="O'Donnell K."/>
            <person name="Stajich J.E."/>
            <person name="Bonito G."/>
        </authorList>
    </citation>
    <scope>NUCLEOTIDE SEQUENCE</scope>
    <source>
        <strain evidence="1">NRRL 2769</strain>
    </source>
</reference>
<evidence type="ECO:0000313" key="2">
    <source>
        <dbReference type="Proteomes" id="UP000703661"/>
    </source>
</evidence>
<comment type="caution">
    <text evidence="1">The sequence shown here is derived from an EMBL/GenBank/DDBJ whole genome shotgun (WGS) entry which is preliminary data.</text>
</comment>
<protein>
    <submittedName>
        <fullName evidence="1">Uncharacterized protein</fullName>
    </submittedName>
</protein>
<gene>
    <name evidence="1" type="ORF">BGZ80_010599</name>
</gene>
<dbReference type="OrthoDB" id="6105938at2759"/>
<dbReference type="EMBL" id="JAAAID010000754">
    <property type="protein sequence ID" value="KAG0014181.1"/>
    <property type="molecule type" value="Genomic_DNA"/>
</dbReference>
<dbReference type="AlphaFoldDB" id="A0A9P6T090"/>
<name>A0A9P6T090_9FUNG</name>
<dbReference type="PANTHER" id="PTHR38846:SF1">
    <property type="entry name" value="C3H1-TYPE DOMAIN-CONTAINING PROTEIN"/>
    <property type="match status" value="1"/>
</dbReference>
<evidence type="ECO:0000313" key="1">
    <source>
        <dbReference type="EMBL" id="KAG0014181.1"/>
    </source>
</evidence>
<keyword evidence="2" id="KW-1185">Reference proteome</keyword>
<dbReference type="PANTHER" id="PTHR38846">
    <property type="entry name" value="C3H1-TYPE DOMAIN-CONTAINING PROTEIN"/>
    <property type="match status" value="1"/>
</dbReference>
<accession>A0A9P6T090</accession>
<proteinExistence type="predicted"/>
<dbReference type="Proteomes" id="UP000703661">
    <property type="component" value="Unassembled WGS sequence"/>
</dbReference>
<sequence>MPTSTLSTSDTNDGAAATTTTITASVTYPDYFDSFPDFIFRHKELPRNAFKRLAREQGWSDNQRGLETMIFNESLARQEEESSSGPSSPLSGELASDWSTNYFNRFPNFELRNGEHARNAFKRLAKLQGWSDMRKNLERENFHKSVVQDLNSRYSTLAHYQDLCAKLIDSETVPTSITQCKALLQTKYVNIWDIYEGNYRCFDTFKQFKKYTCNGRVFDRNLAKSLNFNVFLRVLGGKTGRKGRK</sequence>